<evidence type="ECO:0000256" key="1">
    <source>
        <dbReference type="SAM" id="SignalP"/>
    </source>
</evidence>
<dbReference type="Proteomes" id="UP000581447">
    <property type="component" value="Unassembled WGS sequence"/>
</dbReference>
<evidence type="ECO:0000313" key="3">
    <source>
        <dbReference type="Proteomes" id="UP000581447"/>
    </source>
</evidence>
<dbReference type="EMBL" id="JACIEA010000001">
    <property type="protein sequence ID" value="MBB3942106.1"/>
    <property type="molecule type" value="Genomic_DNA"/>
</dbReference>
<reference evidence="2 3" key="1">
    <citation type="submission" date="2020-08" db="EMBL/GenBank/DDBJ databases">
        <title>Genomic Encyclopedia of Type Strains, Phase IV (KMG-IV): sequencing the most valuable type-strain genomes for metagenomic binning, comparative biology and taxonomic classification.</title>
        <authorList>
            <person name="Goeker M."/>
        </authorList>
    </citation>
    <scope>NUCLEOTIDE SEQUENCE [LARGE SCALE GENOMIC DNA]</scope>
    <source>
        <strain evidence="2 3">DSM 29050</strain>
    </source>
</reference>
<keyword evidence="3" id="KW-1185">Reference proteome</keyword>
<comment type="caution">
    <text evidence="2">The sequence shown here is derived from an EMBL/GenBank/DDBJ whole genome shotgun (WGS) entry which is preliminary data.</text>
</comment>
<name>A0A840AYQ2_9SPHN</name>
<proteinExistence type="predicted"/>
<gene>
    <name evidence="2" type="ORF">GGR91_000328</name>
</gene>
<protein>
    <submittedName>
        <fullName evidence="2">Uncharacterized protein</fullName>
    </submittedName>
</protein>
<evidence type="ECO:0000313" key="2">
    <source>
        <dbReference type="EMBL" id="MBB3942106.1"/>
    </source>
</evidence>
<dbReference type="RefSeq" id="WP_183939428.1">
    <property type="nucleotide sequence ID" value="NZ_BAABBG010000001.1"/>
</dbReference>
<sequence>MRISQAKVILCLVLMGLGNAASAQPMPTLPSTFSIEAETASYSDVADLVVISPLIIDVTVRKAAKVAPEQAIGVPISLQRMLIDADVMALIRGEGGITDRVRFVLDVPKDAKGKVPKLKKQRLFLFGSPVAGRTGDIRLSRPNALANFSPTNDALVRRITQEAVLIDAPQRIISIASAFHSPGTVLGEGETQIFLKTERDQPVSLTVLSRPNEQKQWAVSTAEVIDSSASAPERFTLLWYRLACGLPRSLPTDRIEAARDQDAERAQADYKFIIDALGPCGRKR</sequence>
<feature type="signal peptide" evidence="1">
    <location>
        <begin position="1"/>
        <end position="23"/>
    </location>
</feature>
<organism evidence="2 3">
    <name type="scientific">Sphingorhabdus rigui</name>
    <dbReference type="NCBI Taxonomy" id="1282858"/>
    <lineage>
        <taxon>Bacteria</taxon>
        <taxon>Pseudomonadati</taxon>
        <taxon>Pseudomonadota</taxon>
        <taxon>Alphaproteobacteria</taxon>
        <taxon>Sphingomonadales</taxon>
        <taxon>Sphingomonadaceae</taxon>
        <taxon>Sphingorhabdus</taxon>
    </lineage>
</organism>
<dbReference type="AlphaFoldDB" id="A0A840AYQ2"/>
<keyword evidence="1" id="KW-0732">Signal</keyword>
<accession>A0A840AYQ2</accession>
<feature type="chain" id="PRO_5032678155" evidence="1">
    <location>
        <begin position="24"/>
        <end position="284"/>
    </location>
</feature>